<keyword evidence="1" id="KW-0472">Membrane</keyword>
<dbReference type="STRING" id="744872.Spica_0240"/>
<keyword evidence="1" id="KW-0812">Transmembrane</keyword>
<feature type="transmembrane region" description="Helical" evidence="1">
    <location>
        <begin position="38"/>
        <end position="58"/>
    </location>
</feature>
<dbReference type="HOGENOM" id="CLU_1864266_0_0_12"/>
<dbReference type="KEGG" id="scd:Spica_0240"/>
<organism evidence="2 3">
    <name type="scientific">Gracilinema caldarium (strain ATCC 51460 / DSM 7334 / H1)</name>
    <name type="common">Treponema caldarium</name>
    <dbReference type="NCBI Taxonomy" id="744872"/>
    <lineage>
        <taxon>Bacteria</taxon>
        <taxon>Pseudomonadati</taxon>
        <taxon>Spirochaetota</taxon>
        <taxon>Spirochaetia</taxon>
        <taxon>Spirochaetales</taxon>
        <taxon>Breznakiellaceae</taxon>
        <taxon>Gracilinema</taxon>
    </lineage>
</organism>
<proteinExistence type="predicted"/>
<dbReference type="OrthoDB" id="9863678at2"/>
<dbReference type="EMBL" id="CP002868">
    <property type="protein sequence ID" value="AEJ18408.1"/>
    <property type="molecule type" value="Genomic_DNA"/>
</dbReference>
<dbReference type="Proteomes" id="UP000000503">
    <property type="component" value="Chromosome"/>
</dbReference>
<feature type="transmembrane region" description="Helical" evidence="1">
    <location>
        <begin position="70"/>
        <end position="88"/>
    </location>
</feature>
<accession>F8EYH6</accession>
<name>F8EYH6_GRAC1</name>
<feature type="transmembrane region" description="Helical" evidence="1">
    <location>
        <begin position="108"/>
        <end position="128"/>
    </location>
</feature>
<evidence type="ECO:0000256" key="1">
    <source>
        <dbReference type="SAM" id="Phobius"/>
    </source>
</evidence>
<reference evidence="3" key="1">
    <citation type="journal article" date="2013" name="Stand. Genomic Sci.">
        <title>Genome sequence of the thermophilic fresh-water bacterium Spirochaeta caldaria type strain (H1(T)), reclassification of Spirochaeta caldaria, Spirochaeta stenostrepta, and Spirochaeta zuelzerae in the genus Treponema as Treponema caldaria comb. nov., Treponema stenostrepta comb. nov., and Treponema zuelzerae comb. nov., and emendation of the genus Treponema.</title>
        <authorList>
            <person name="Abt B."/>
            <person name="Goker M."/>
            <person name="Scheuner C."/>
            <person name="Han C."/>
            <person name="Lu M."/>
            <person name="Misra M."/>
            <person name="Lapidus A."/>
            <person name="Nolan M."/>
            <person name="Lucas S."/>
            <person name="Hammon N."/>
            <person name="Deshpande S."/>
            <person name="Cheng J.F."/>
            <person name="Tapia R."/>
            <person name="Goodwin L.A."/>
            <person name="Pitluck S."/>
            <person name="Liolios K."/>
            <person name="Pagani I."/>
            <person name="Ivanova N."/>
            <person name="Mavromatis K."/>
            <person name="Mikhailova N."/>
            <person name="Huntemann M."/>
            <person name="Pati A."/>
            <person name="Chen A."/>
            <person name="Palaniappan K."/>
            <person name="Land M."/>
            <person name="Hauser L."/>
            <person name="Jeffries C.D."/>
            <person name="Rohde M."/>
            <person name="Spring S."/>
            <person name="Gronow S."/>
            <person name="Detter J.C."/>
            <person name="Bristow J."/>
            <person name="Eisen J.A."/>
            <person name="Markowitz V."/>
            <person name="Hugenholtz P."/>
            <person name="Kyrpides N.C."/>
            <person name="Woyke T."/>
            <person name="Klenk H.P."/>
        </authorList>
    </citation>
    <scope>NUCLEOTIDE SEQUENCE</scope>
    <source>
        <strain evidence="3">ATCC 51460 / DSM 7334 / H1</strain>
    </source>
</reference>
<keyword evidence="3" id="KW-1185">Reference proteome</keyword>
<dbReference type="AlphaFoldDB" id="F8EYH6"/>
<feature type="transmembrane region" description="Helical" evidence="1">
    <location>
        <begin position="7"/>
        <end position="26"/>
    </location>
</feature>
<protein>
    <submittedName>
        <fullName evidence="2">Uncharacterized protein</fullName>
    </submittedName>
</protein>
<keyword evidence="1" id="KW-1133">Transmembrane helix</keyword>
<sequence>MKLHQSLSLSVLLYEVVRVIALLIIVSSVQTESLLSPVFIAFLLAPQVLFVFMALFIWMDEQKYHMYLPLYIAGKVITLWAGLLWVVVSFQSILKSWVMYTGNPTETLMLAFTVLIPLEIVTIIGMSLKLKKSAEDK</sequence>
<dbReference type="RefSeq" id="WP_013967721.1">
    <property type="nucleotide sequence ID" value="NC_015732.1"/>
</dbReference>
<evidence type="ECO:0000313" key="3">
    <source>
        <dbReference type="Proteomes" id="UP000000503"/>
    </source>
</evidence>
<gene>
    <name evidence="2" type="ordered locus">Spica_0240</name>
</gene>
<evidence type="ECO:0000313" key="2">
    <source>
        <dbReference type="EMBL" id="AEJ18408.1"/>
    </source>
</evidence>